<evidence type="ECO:0000313" key="20">
    <source>
        <dbReference type="EMBL" id="AWV83219.1"/>
    </source>
</evidence>
<dbReference type="InterPro" id="IPR001750">
    <property type="entry name" value="ND/Mrp_TM"/>
</dbReference>
<evidence type="ECO:0000256" key="17">
    <source>
        <dbReference type="RuleBase" id="RU003297"/>
    </source>
</evidence>
<comment type="function">
    <text evidence="1">Core subunit of the mitochondrial membrane respiratory chain NADH dehydrogenase (Complex I) that is believed to belong to the minimal assembly required for catalysis. Complex I functions in the transfer of electrons from NADH to the respiratory chain. The immediate electron acceptor for the enzyme is believed to be ubiquinone.</text>
</comment>
<keyword evidence="10 17" id="KW-0249">Electron transport</keyword>
<evidence type="ECO:0000256" key="13">
    <source>
        <dbReference type="ARBA" id="ARBA00023075"/>
    </source>
</evidence>
<evidence type="ECO:0000256" key="14">
    <source>
        <dbReference type="ARBA" id="ARBA00023128"/>
    </source>
</evidence>
<feature type="transmembrane region" description="Helical" evidence="17">
    <location>
        <begin position="171"/>
        <end position="193"/>
    </location>
</feature>
<evidence type="ECO:0000256" key="1">
    <source>
        <dbReference type="ARBA" id="ARBA00003257"/>
    </source>
</evidence>
<dbReference type="GO" id="GO:0008137">
    <property type="term" value="F:NADH dehydrogenase (ubiquinone) activity"/>
    <property type="evidence" value="ECO:0007669"/>
    <property type="project" value="UniProtKB-UniRule"/>
</dbReference>
<feature type="transmembrane region" description="Helical" evidence="17">
    <location>
        <begin position="80"/>
        <end position="107"/>
    </location>
</feature>
<name>A0A344ALH1_9HEMI</name>
<feature type="transmembrane region" description="Helical" evidence="17">
    <location>
        <begin position="262"/>
        <end position="281"/>
    </location>
</feature>
<protein>
    <recommendedName>
        <fullName evidence="5 17">NADH-ubiquinone oxidoreductase chain 4</fullName>
        <ecNumber evidence="4 17">7.1.1.2</ecNumber>
    </recommendedName>
</protein>
<feature type="transmembrane region" description="Helical" evidence="17">
    <location>
        <begin position="205"/>
        <end position="230"/>
    </location>
</feature>
<feature type="domain" description="NADH:quinone oxidoreductase/Mrp antiporter transmembrane" evidence="18">
    <location>
        <begin position="97"/>
        <end position="378"/>
    </location>
</feature>
<sequence length="432" mass="49725">MLKLIFFSFFLIPLITNYWILCNMVIMLTLMFIFIFNKNFIMIGYMMQIDNISFGLIVLSIWITFLMILSSNIYMNNKMFSFLLILLMTFLILSFMSSSLIMFYIFFESSLIPTVIIIMGWGYQPERLIASYYLLFYTLFASLPMLLSIMFLVHFNKMTVMYMMGSINNMYMYISMTLAFLIKIPLFMFHFWLPKAHVEAPISGSMILAGVLLKLGGYGLLRIMMIMPLLFFEYGYIWISMSIFGGLVIGILCMVQVDMKSMIAYSSVAHMGLVVGGIMTMNKWGMIGSYYMMIGHGLCSSGLFCLANISYERMSSRSILINKGMLTFMPSMTLMWFLMCAGNMSCPPTLNIVGEMMIINSLISWSSLTMIMLAGSSFMAACYSLYLFSFTQHGMYYSSLYSINSGNNREFLLIMMHWIPLNFIILKLSMIM</sequence>
<dbReference type="GO" id="GO:0003954">
    <property type="term" value="F:NADH dehydrogenase activity"/>
    <property type="evidence" value="ECO:0007669"/>
    <property type="project" value="TreeGrafter"/>
</dbReference>
<dbReference type="Pfam" id="PF01059">
    <property type="entry name" value="Oxidored_q5_N"/>
    <property type="match status" value="1"/>
</dbReference>
<dbReference type="PANTHER" id="PTHR43507">
    <property type="entry name" value="NADH-UBIQUINONE OXIDOREDUCTASE CHAIN 4"/>
    <property type="match status" value="1"/>
</dbReference>
<dbReference type="PANTHER" id="PTHR43507:SF20">
    <property type="entry name" value="NADH-UBIQUINONE OXIDOREDUCTASE CHAIN 4"/>
    <property type="match status" value="1"/>
</dbReference>
<comment type="catalytic activity">
    <reaction evidence="16 17">
        <text>a ubiquinone + NADH + 5 H(+)(in) = a ubiquinol + NAD(+) + 4 H(+)(out)</text>
        <dbReference type="Rhea" id="RHEA:29091"/>
        <dbReference type="Rhea" id="RHEA-COMP:9565"/>
        <dbReference type="Rhea" id="RHEA-COMP:9566"/>
        <dbReference type="ChEBI" id="CHEBI:15378"/>
        <dbReference type="ChEBI" id="CHEBI:16389"/>
        <dbReference type="ChEBI" id="CHEBI:17976"/>
        <dbReference type="ChEBI" id="CHEBI:57540"/>
        <dbReference type="ChEBI" id="CHEBI:57945"/>
        <dbReference type="EC" id="7.1.1.2"/>
    </reaction>
</comment>
<dbReference type="InterPro" id="IPR000260">
    <property type="entry name" value="NADH4_N"/>
</dbReference>
<evidence type="ECO:0000256" key="5">
    <source>
        <dbReference type="ARBA" id="ARBA00021006"/>
    </source>
</evidence>
<feature type="transmembrane region" description="Helical" evidence="17">
    <location>
        <begin position="365"/>
        <end position="390"/>
    </location>
</feature>
<proteinExistence type="inferred from homology"/>
<keyword evidence="7 17" id="KW-0679">Respiratory chain</keyword>
<feature type="transmembrane region" description="Helical" evidence="17">
    <location>
        <begin position="411"/>
        <end position="431"/>
    </location>
</feature>
<evidence type="ECO:0000256" key="11">
    <source>
        <dbReference type="ARBA" id="ARBA00022989"/>
    </source>
</evidence>
<dbReference type="EMBL" id="MG737719">
    <property type="protein sequence ID" value="AWV83219.1"/>
    <property type="molecule type" value="Genomic_DNA"/>
</dbReference>
<dbReference type="GO" id="GO:0048039">
    <property type="term" value="F:ubiquinone binding"/>
    <property type="evidence" value="ECO:0007669"/>
    <property type="project" value="TreeGrafter"/>
</dbReference>
<keyword evidence="14 17" id="KW-0496">Mitochondrion</keyword>
<feature type="transmembrane region" description="Helical" evidence="17">
    <location>
        <begin position="236"/>
        <end position="255"/>
    </location>
</feature>
<dbReference type="GO" id="GO:0042773">
    <property type="term" value="P:ATP synthesis coupled electron transport"/>
    <property type="evidence" value="ECO:0007669"/>
    <property type="project" value="InterPro"/>
</dbReference>
<keyword evidence="9" id="KW-1278">Translocase</keyword>
<keyword evidence="11 17" id="KW-1133">Transmembrane helix</keyword>
<evidence type="ECO:0000256" key="12">
    <source>
        <dbReference type="ARBA" id="ARBA00023027"/>
    </source>
</evidence>
<geneLocation type="mitochondrion" evidence="20"/>
<comment type="similarity">
    <text evidence="3 17">Belongs to the complex I subunit 4 family.</text>
</comment>
<dbReference type="InterPro" id="IPR003918">
    <property type="entry name" value="NADH_UbQ_OxRdtase"/>
</dbReference>
<dbReference type="PRINTS" id="PR01437">
    <property type="entry name" value="NUOXDRDTASE4"/>
</dbReference>
<evidence type="ECO:0000256" key="2">
    <source>
        <dbReference type="ARBA" id="ARBA00004225"/>
    </source>
</evidence>
<evidence type="ECO:0000256" key="10">
    <source>
        <dbReference type="ARBA" id="ARBA00022982"/>
    </source>
</evidence>
<keyword evidence="15 17" id="KW-0472">Membrane</keyword>
<comment type="subcellular location">
    <subcellularLocation>
        <location evidence="2 17">Mitochondrion membrane</location>
        <topology evidence="2 17">Multi-pass membrane protein</topology>
    </subcellularLocation>
</comment>
<keyword evidence="8 17" id="KW-0812">Transmembrane</keyword>
<evidence type="ECO:0000256" key="4">
    <source>
        <dbReference type="ARBA" id="ARBA00012944"/>
    </source>
</evidence>
<evidence type="ECO:0000256" key="3">
    <source>
        <dbReference type="ARBA" id="ARBA00009025"/>
    </source>
</evidence>
<keyword evidence="13 17" id="KW-0830">Ubiquinone</keyword>
<evidence type="ECO:0000256" key="15">
    <source>
        <dbReference type="ARBA" id="ARBA00023136"/>
    </source>
</evidence>
<reference evidence="20" key="2">
    <citation type="journal article" date="2018" name="Proc. Natl. Acad. Sci. U.S.A.">
        <title>Recurrent symbiont recruitment from fungal parasites in cicadas.</title>
        <authorList>
            <person name="Yu M."/>
            <person name="Moriyama M."/>
            <person name="Lukasik P."/>
            <person name="Vanderpool D."/>
            <person name="Tanahashi M."/>
            <person name="Meng X.-Y."/>
            <person name="McCutcheon J.P."/>
            <person name="Fukatsu T."/>
        </authorList>
    </citation>
    <scope>NUCLEOTIDE SEQUENCE</scope>
    <source>
        <strain evidence="20">EUTCHI</strain>
        <tissue evidence="20">Bacteriome and fat body</tissue>
    </source>
</reference>
<feature type="transmembrane region" description="Helical" evidence="17">
    <location>
        <begin position="326"/>
        <end position="345"/>
    </location>
</feature>
<reference evidence="20" key="1">
    <citation type="journal article" date="2018" name="J. Hered.">
        <title>One hundred mitochondrial genomes of cicadas.</title>
        <authorList>
            <person name="Lukasik P."/>
            <person name="Chong R.A."/>
            <person name="Nazario K."/>
            <person name="Matsuura Y."/>
            <person name="Bublitz D."/>
            <person name="Campbell M.A."/>
            <person name="Meyer M."/>
            <person name="Van Leuven J.T."/>
            <person name="Pessacq P."/>
            <person name="Veloso C."/>
            <person name="Simon C."/>
            <person name="McCutcheon J.P."/>
        </authorList>
    </citation>
    <scope>NUCLEOTIDE SEQUENCE</scope>
    <source>
        <strain evidence="20">EUTCHI</strain>
        <tissue evidence="20">Bacteriome and fat body</tissue>
    </source>
</reference>
<evidence type="ECO:0000256" key="8">
    <source>
        <dbReference type="ARBA" id="ARBA00022692"/>
    </source>
</evidence>
<evidence type="ECO:0000256" key="16">
    <source>
        <dbReference type="ARBA" id="ARBA00049551"/>
    </source>
</evidence>
<dbReference type="GO" id="GO:0015990">
    <property type="term" value="P:electron transport coupled proton transport"/>
    <property type="evidence" value="ECO:0007669"/>
    <property type="project" value="TreeGrafter"/>
</dbReference>
<evidence type="ECO:0000259" key="18">
    <source>
        <dbReference type="Pfam" id="PF00361"/>
    </source>
</evidence>
<accession>A0A344ALH1</accession>
<gene>
    <name evidence="20" type="primary">nad4</name>
</gene>
<keyword evidence="6 17" id="KW-0813">Transport</keyword>
<organism evidence="20">
    <name type="scientific">Euterpnosia chibensis</name>
    <dbReference type="NCBI Taxonomy" id="2170266"/>
    <lineage>
        <taxon>Eukaryota</taxon>
        <taxon>Metazoa</taxon>
        <taxon>Ecdysozoa</taxon>
        <taxon>Arthropoda</taxon>
        <taxon>Hexapoda</taxon>
        <taxon>Insecta</taxon>
        <taxon>Pterygota</taxon>
        <taxon>Neoptera</taxon>
        <taxon>Paraneoptera</taxon>
        <taxon>Hemiptera</taxon>
        <taxon>Auchenorrhyncha</taxon>
        <taxon>Cicadoidea</taxon>
        <taxon>Cicadidae</taxon>
        <taxon>Cicadinae</taxon>
        <taxon>Leptopsaltriini</taxon>
        <taxon>Euterpnosia</taxon>
    </lineage>
</organism>
<dbReference type="Pfam" id="PF00361">
    <property type="entry name" value="Proton_antipo_M"/>
    <property type="match status" value="1"/>
</dbReference>
<feature type="domain" description="NADH:ubiquinone oxidoreductase chain 4 N-terminal" evidence="19">
    <location>
        <begin position="1"/>
        <end position="93"/>
    </location>
</feature>
<feature type="transmembrane region" description="Helical" evidence="17">
    <location>
        <begin position="54"/>
        <end position="74"/>
    </location>
</feature>
<feature type="transmembrane region" description="Helical" evidence="17">
    <location>
        <begin position="128"/>
        <end position="151"/>
    </location>
</feature>
<keyword evidence="12 17" id="KW-0520">NAD</keyword>
<feature type="transmembrane region" description="Helical" evidence="17">
    <location>
        <begin position="287"/>
        <end position="306"/>
    </location>
</feature>
<dbReference type="EC" id="7.1.1.2" evidence="4 17"/>
<dbReference type="AlphaFoldDB" id="A0A344ALH1"/>
<comment type="function">
    <text evidence="17">Core subunit of the mitochondrial membrane respiratory chain NADH dehydrogenase (Complex I) which catalyzes electron transfer from NADH through the respiratory chain, using ubiquinone as an electron acceptor. Essential for the catalytic activity and assembly of complex I.</text>
</comment>
<evidence type="ECO:0000256" key="7">
    <source>
        <dbReference type="ARBA" id="ARBA00022660"/>
    </source>
</evidence>
<evidence type="ECO:0000256" key="9">
    <source>
        <dbReference type="ARBA" id="ARBA00022967"/>
    </source>
</evidence>
<evidence type="ECO:0000259" key="19">
    <source>
        <dbReference type="Pfam" id="PF01059"/>
    </source>
</evidence>
<feature type="transmembrane region" description="Helical" evidence="17">
    <location>
        <begin position="6"/>
        <end position="34"/>
    </location>
</feature>
<dbReference type="GO" id="GO:0031966">
    <property type="term" value="C:mitochondrial membrane"/>
    <property type="evidence" value="ECO:0007669"/>
    <property type="project" value="UniProtKB-SubCell"/>
</dbReference>
<evidence type="ECO:0000256" key="6">
    <source>
        <dbReference type="ARBA" id="ARBA00022448"/>
    </source>
</evidence>